<feature type="transmembrane region" description="Helical" evidence="1">
    <location>
        <begin position="489"/>
        <end position="508"/>
    </location>
</feature>
<keyword evidence="1" id="KW-0812">Transmembrane</keyword>
<dbReference type="PANTHER" id="PTHR37464">
    <property type="entry name" value="BLL2463 PROTEIN"/>
    <property type="match status" value="1"/>
</dbReference>
<keyword evidence="1" id="KW-1133">Transmembrane helix</keyword>
<evidence type="ECO:0000259" key="2">
    <source>
        <dbReference type="Pfam" id="PF07584"/>
    </source>
</evidence>
<evidence type="ECO:0000256" key="1">
    <source>
        <dbReference type="SAM" id="Phobius"/>
    </source>
</evidence>
<sequence length="522" mass="56572">MLTFAAPQFAWFLLLPAGIVVLYLLRRKYLPKQVPSTFLWRTAIRDHAANKPLQRLRKNILLPVQFLAALVLALALMQPNLTGREASRTVMIFDLSASMQTVSAGKSRLDEAKDRAEELLQGLPPGEEITILAAGTEVRQTLTGSTDREDVRQAIRSLSCGREGADLEKAVSLAEAIRREETDRGTRIVVFSDSYTPKAGIAGIHAGRGEENRGVYTLTAEEGSAYARICNFGSDCRITVACEADGKLCEAKETEIPAGETAGVLFTIPENAAKVEVYIREPDALMADNRAEAPVERSTVRTVALTGDNLFLESALKVREDLRVVRTSEEAPAETEADLYIYGTSPLLFSRDPSKTAFTWSEEEKEPAGSLTAEESPMTEGLTLRDVALRACKPLTGGKAAIRAGSDVLAAYTDSEAAIGFLLQDSNLPLKYDFPVLVQNILNMLLPRSAAEVPETEAPVAREESDVRTVAQDTEGADAAAAGSRGQDLTGILMGVFLALLMIEFILAREPWSRRKGKGAAA</sequence>
<dbReference type="SUPFAM" id="SSF53300">
    <property type="entry name" value="vWA-like"/>
    <property type="match status" value="1"/>
</dbReference>
<dbReference type="InterPro" id="IPR002035">
    <property type="entry name" value="VWF_A"/>
</dbReference>
<accession>W0FLX2</accession>
<reference evidence="4" key="1">
    <citation type="journal article" date="2013" name="PLoS ONE">
        <title>Metagenomic insights into the carbohydrate-active enzymes carried by the microorganisms adhering to solid digesta in the rumen of cows.</title>
        <authorList>
            <person name="Wang L."/>
            <person name="Hatem A."/>
            <person name="Catalyurek U.V."/>
            <person name="Morrison M."/>
            <person name="Yu Z."/>
        </authorList>
    </citation>
    <scope>NUCLEOTIDE SEQUENCE</scope>
</reference>
<evidence type="ECO:0000259" key="3">
    <source>
        <dbReference type="Pfam" id="PF13519"/>
    </source>
</evidence>
<dbReference type="InterPro" id="IPR036465">
    <property type="entry name" value="vWFA_dom_sf"/>
</dbReference>
<protein>
    <submittedName>
        <fullName evidence="4">von Willebrand factor type A</fullName>
    </submittedName>
</protein>
<organism evidence="4">
    <name type="scientific">uncultured bacterium Contig1767</name>
    <dbReference type="NCBI Taxonomy" id="1393509"/>
    <lineage>
        <taxon>Bacteria</taxon>
        <taxon>environmental samples</taxon>
    </lineage>
</organism>
<dbReference type="AlphaFoldDB" id="W0FLX2"/>
<feature type="domain" description="VWFA" evidence="3">
    <location>
        <begin position="89"/>
        <end position="194"/>
    </location>
</feature>
<name>W0FLX2_9BACT</name>
<dbReference type="Gene3D" id="3.40.50.410">
    <property type="entry name" value="von Willebrand factor, type A domain"/>
    <property type="match status" value="1"/>
</dbReference>
<evidence type="ECO:0000313" key="4">
    <source>
        <dbReference type="EMBL" id="AHF23812.1"/>
    </source>
</evidence>
<dbReference type="Pfam" id="PF13519">
    <property type="entry name" value="VWA_2"/>
    <property type="match status" value="1"/>
</dbReference>
<feature type="transmembrane region" description="Helical" evidence="1">
    <location>
        <begin position="60"/>
        <end position="77"/>
    </location>
</feature>
<keyword evidence="1" id="KW-0472">Membrane</keyword>
<proteinExistence type="predicted"/>
<dbReference type="PANTHER" id="PTHR37464:SF1">
    <property type="entry name" value="BLL2463 PROTEIN"/>
    <property type="match status" value="1"/>
</dbReference>
<dbReference type="InterPro" id="IPR024163">
    <property type="entry name" value="Aerotolerance_reg_N"/>
</dbReference>
<feature type="domain" description="Aerotolerance regulator N-terminal" evidence="2">
    <location>
        <begin position="1"/>
        <end position="79"/>
    </location>
</feature>
<feature type="transmembrane region" description="Helical" evidence="1">
    <location>
        <begin position="6"/>
        <end position="25"/>
    </location>
</feature>
<dbReference type="EMBL" id="KC246776">
    <property type="protein sequence ID" value="AHF23812.1"/>
    <property type="molecule type" value="Genomic_DNA"/>
</dbReference>
<dbReference type="Pfam" id="PF07584">
    <property type="entry name" value="BatA"/>
    <property type="match status" value="1"/>
</dbReference>